<evidence type="ECO:0000313" key="7">
    <source>
        <dbReference type="Proteomes" id="UP000283369"/>
    </source>
</evidence>
<proteinExistence type="predicted"/>
<reference evidence="8 9" key="2">
    <citation type="journal article" date="2019" name="Nat. Med.">
        <title>A library of human gut bacterial isolates paired with longitudinal multiomics data enables mechanistic microbiome research.</title>
        <authorList>
            <person name="Poyet M."/>
            <person name="Groussin M."/>
            <person name="Gibbons S.M."/>
            <person name="Avila-Pacheco J."/>
            <person name="Jiang X."/>
            <person name="Kearney S.M."/>
            <person name="Perrotta A.R."/>
            <person name="Berdy B."/>
            <person name="Zhao S."/>
            <person name="Lieberman T.D."/>
            <person name="Swanson P.K."/>
            <person name="Smith M."/>
            <person name="Roesemann S."/>
            <person name="Alexander J.E."/>
            <person name="Rich S.A."/>
            <person name="Livny J."/>
            <person name="Vlamakis H."/>
            <person name="Clish C."/>
            <person name="Bullock K."/>
            <person name="Deik A."/>
            <person name="Scott J."/>
            <person name="Pierce K.A."/>
            <person name="Xavier R.J."/>
            <person name="Alm E.J."/>
        </authorList>
    </citation>
    <scope>NUCLEOTIDE SEQUENCE [LARGE SCALE GENOMIC DNA]</scope>
    <source>
        <strain evidence="2 8">BIOML-A58</strain>
        <strain evidence="3 9">BIOML-A7</strain>
    </source>
</reference>
<protein>
    <submittedName>
        <fullName evidence="4">Glycosyltransferase</fullName>
    </submittedName>
</protein>
<dbReference type="EMBL" id="WDED01000012">
    <property type="protein sequence ID" value="KAB6147954.1"/>
    <property type="molecule type" value="Genomic_DNA"/>
</dbReference>
<dbReference type="EMBL" id="QRYV01000039">
    <property type="protein sequence ID" value="RGV12399.1"/>
    <property type="molecule type" value="Genomic_DNA"/>
</dbReference>
<accession>A0A3E4NFD4</accession>
<dbReference type="Proteomes" id="UP000283369">
    <property type="component" value="Unassembled WGS sequence"/>
</dbReference>
<dbReference type="InterPro" id="IPR029044">
    <property type="entry name" value="Nucleotide-diphossugar_trans"/>
</dbReference>
<evidence type="ECO:0000313" key="9">
    <source>
        <dbReference type="Proteomes" id="UP000471447"/>
    </source>
</evidence>
<dbReference type="PANTHER" id="PTHR22916:SF3">
    <property type="entry name" value="UDP-GLCNAC:BETAGAL BETA-1,3-N-ACETYLGLUCOSAMINYLTRANSFERASE-LIKE PROTEIN 1"/>
    <property type="match status" value="1"/>
</dbReference>
<evidence type="ECO:0000313" key="8">
    <source>
        <dbReference type="Proteomes" id="UP000434604"/>
    </source>
</evidence>
<dbReference type="InterPro" id="IPR001173">
    <property type="entry name" value="Glyco_trans_2-like"/>
</dbReference>
<evidence type="ECO:0000313" key="4">
    <source>
        <dbReference type="EMBL" id="RGK62446.1"/>
    </source>
</evidence>
<comment type="caution">
    <text evidence="4">The sequence shown here is derived from an EMBL/GenBank/DDBJ whole genome shotgun (WGS) entry which is preliminary data.</text>
</comment>
<gene>
    <name evidence="5" type="ORF">DWW25_16080</name>
    <name evidence="4" type="ORF">DXD03_11720</name>
    <name evidence="2" type="ORF">GA398_10030</name>
    <name evidence="3" type="ORF">GAZ26_10030</name>
</gene>
<evidence type="ECO:0000313" key="2">
    <source>
        <dbReference type="EMBL" id="KAB6147954.1"/>
    </source>
</evidence>
<name>A0A3E4NFD4_9BACE</name>
<dbReference type="Proteomes" id="UP000471447">
    <property type="component" value="Unassembled WGS sequence"/>
</dbReference>
<evidence type="ECO:0000313" key="5">
    <source>
        <dbReference type="EMBL" id="RGV12399.1"/>
    </source>
</evidence>
<dbReference type="Proteomes" id="UP000261210">
    <property type="component" value="Unassembled WGS sequence"/>
</dbReference>
<sequence>MKTVTVIMSSYNGSSFIERQIKSIYNQKDVSINCFIRDDGSSDNTLQILTELQKEYANLSFIVGDNVGWEKSFLIALSLAPQADYYAFADQDDIWFDNKIINGLNQLAQYPDNEVVMFHCNKISVNGDLTPLSHQIKRLSRPINRQNAVVQEYAQGCSIIFNNAAKNLLTRRLPIEKIAHDFWVGLVCFMFGHVIYDCNPYFYHINYGNNASGEGHLLKSWQKRWRMFWGTKNVYYLPSLDLLSDAYVDLLTDEDKIFLQQTLDYKINIRSKLNLLFSLKFRRASLLGTLSLKCAIVFNRL</sequence>
<evidence type="ECO:0000313" key="3">
    <source>
        <dbReference type="EMBL" id="KAB6424311.1"/>
    </source>
</evidence>
<reference evidence="6 7" key="1">
    <citation type="submission" date="2018-08" db="EMBL/GenBank/DDBJ databases">
        <title>A genome reference for cultivated species of the human gut microbiota.</title>
        <authorList>
            <person name="Zou Y."/>
            <person name="Xue W."/>
            <person name="Luo G."/>
        </authorList>
    </citation>
    <scope>NUCLEOTIDE SEQUENCE [LARGE SCALE GENOMIC DNA]</scope>
    <source>
        <strain evidence="5 7">AF14-7</strain>
        <strain evidence="4 6">TF10-34</strain>
    </source>
</reference>
<feature type="domain" description="Glycosyltransferase 2-like" evidence="1">
    <location>
        <begin position="5"/>
        <end position="166"/>
    </location>
</feature>
<dbReference type="Gene3D" id="3.90.550.10">
    <property type="entry name" value="Spore Coat Polysaccharide Biosynthesis Protein SpsA, Chain A"/>
    <property type="match status" value="1"/>
</dbReference>
<dbReference type="GO" id="GO:0016758">
    <property type="term" value="F:hexosyltransferase activity"/>
    <property type="evidence" value="ECO:0007669"/>
    <property type="project" value="UniProtKB-ARBA"/>
</dbReference>
<dbReference type="EMBL" id="WDCG01000008">
    <property type="protein sequence ID" value="KAB6424311.1"/>
    <property type="molecule type" value="Genomic_DNA"/>
</dbReference>
<dbReference type="Pfam" id="PF00535">
    <property type="entry name" value="Glycos_transf_2"/>
    <property type="match status" value="1"/>
</dbReference>
<dbReference type="Proteomes" id="UP000434604">
    <property type="component" value="Unassembled WGS sequence"/>
</dbReference>
<dbReference type="EMBL" id="QSQU01000014">
    <property type="protein sequence ID" value="RGK62446.1"/>
    <property type="molecule type" value="Genomic_DNA"/>
</dbReference>
<evidence type="ECO:0000259" key="1">
    <source>
        <dbReference type="Pfam" id="PF00535"/>
    </source>
</evidence>
<dbReference type="PANTHER" id="PTHR22916">
    <property type="entry name" value="GLYCOSYLTRANSFERASE"/>
    <property type="match status" value="1"/>
</dbReference>
<dbReference type="AlphaFoldDB" id="A0A3E4NFD4"/>
<dbReference type="SUPFAM" id="SSF53448">
    <property type="entry name" value="Nucleotide-diphospho-sugar transferases"/>
    <property type="match status" value="1"/>
</dbReference>
<keyword evidence="4" id="KW-0808">Transferase</keyword>
<dbReference type="RefSeq" id="WP_117683972.1">
    <property type="nucleotide sequence ID" value="NZ_JAASHA010000005.1"/>
</dbReference>
<evidence type="ECO:0000313" key="6">
    <source>
        <dbReference type="Proteomes" id="UP000261210"/>
    </source>
</evidence>
<organism evidence="4 6">
    <name type="scientific">Bacteroides xylanisolvens</name>
    <dbReference type="NCBI Taxonomy" id="371601"/>
    <lineage>
        <taxon>Bacteria</taxon>
        <taxon>Pseudomonadati</taxon>
        <taxon>Bacteroidota</taxon>
        <taxon>Bacteroidia</taxon>
        <taxon>Bacteroidales</taxon>
        <taxon>Bacteroidaceae</taxon>
        <taxon>Bacteroides</taxon>
    </lineage>
</organism>